<proteinExistence type="predicted"/>
<evidence type="ECO:0000313" key="1">
    <source>
        <dbReference type="EMBL" id="ABG58766.1"/>
    </source>
</evidence>
<name>A0A6N4SR44_CYTH3</name>
<organism evidence="1 2">
    <name type="scientific">Cytophaga hutchinsonii (strain ATCC 33406 / DSM 1761 / CIP 103989 / NBRC 15051 / NCIMB 9469 / D465)</name>
    <dbReference type="NCBI Taxonomy" id="269798"/>
    <lineage>
        <taxon>Bacteria</taxon>
        <taxon>Pseudomonadati</taxon>
        <taxon>Bacteroidota</taxon>
        <taxon>Cytophagia</taxon>
        <taxon>Cytophagales</taxon>
        <taxon>Cytophagaceae</taxon>
        <taxon>Cytophaga</taxon>
    </lineage>
</organism>
<keyword evidence="2" id="KW-1185">Reference proteome</keyword>
<protein>
    <submittedName>
        <fullName evidence="1">Uncharacterized protein</fullName>
    </submittedName>
</protein>
<sequence length="84" mass="9907">MTENKVINLPKNTVLCEKTINALDDLFNTATPQDIKQSIHEFMFFMLINTDTQWYPDNFNTLMRRIYVLDQFLATAAENCQRDE</sequence>
<gene>
    <name evidence="1" type="ordered locus">CHU_1495</name>
</gene>
<dbReference type="RefSeq" id="WP_011584881.1">
    <property type="nucleotide sequence ID" value="NC_008255.1"/>
</dbReference>
<dbReference type="AlphaFoldDB" id="A0A6N4SR44"/>
<dbReference type="Proteomes" id="UP000001822">
    <property type="component" value="Chromosome"/>
</dbReference>
<reference evidence="1 2" key="1">
    <citation type="journal article" date="2007" name="Appl. Environ. Microbiol.">
        <title>Genome sequence of the cellulolytic gliding bacterium Cytophaga hutchinsonii.</title>
        <authorList>
            <person name="Xie G."/>
            <person name="Bruce D.C."/>
            <person name="Challacombe J.F."/>
            <person name="Chertkov O."/>
            <person name="Detter J.C."/>
            <person name="Gilna P."/>
            <person name="Han C.S."/>
            <person name="Lucas S."/>
            <person name="Misra M."/>
            <person name="Myers G.L."/>
            <person name="Richardson P."/>
            <person name="Tapia R."/>
            <person name="Thayer N."/>
            <person name="Thompson L.S."/>
            <person name="Brettin T.S."/>
            <person name="Henrissat B."/>
            <person name="Wilson D.B."/>
            <person name="McBride M.J."/>
        </authorList>
    </citation>
    <scope>NUCLEOTIDE SEQUENCE [LARGE SCALE GENOMIC DNA]</scope>
    <source>
        <strain evidence="2">ATCC 33406 / DSM 1761 / CIP 103989 / NBRC 15051 / NCIMB 9469 / D465</strain>
    </source>
</reference>
<dbReference type="KEGG" id="chu:CHU_1495"/>
<evidence type="ECO:0000313" key="2">
    <source>
        <dbReference type="Proteomes" id="UP000001822"/>
    </source>
</evidence>
<dbReference type="EMBL" id="CP000383">
    <property type="protein sequence ID" value="ABG58766.1"/>
    <property type="molecule type" value="Genomic_DNA"/>
</dbReference>
<accession>A0A6N4SR44</accession>